<sequence length="76" mass="8850">MKKQTNRITAIYVRVSSSKQSTRSQLPDLKRWVEAQPKQHPAVKWYVDKASGKTMDRPKWNKLQAAIDNNQISRLV</sequence>
<keyword evidence="3" id="KW-0233">DNA recombination</keyword>
<keyword evidence="1" id="KW-0229">DNA integration</keyword>
<protein>
    <recommendedName>
        <fullName evidence="4">Resolvase/invertase-type recombinase catalytic domain-containing protein</fullName>
    </recommendedName>
</protein>
<name>X1A1U9_9ZZZZ</name>
<dbReference type="GO" id="GO:0015074">
    <property type="term" value="P:DNA integration"/>
    <property type="evidence" value="ECO:0007669"/>
    <property type="project" value="UniProtKB-KW"/>
</dbReference>
<dbReference type="InterPro" id="IPR006119">
    <property type="entry name" value="Resolv_N"/>
</dbReference>
<comment type="caution">
    <text evidence="5">The sequence shown here is derived from an EMBL/GenBank/DDBJ whole genome shotgun (WGS) entry which is preliminary data.</text>
</comment>
<reference evidence="5" key="1">
    <citation type="journal article" date="2014" name="Front. Microbiol.">
        <title>High frequency of phylogenetically diverse reductive dehalogenase-homologous genes in deep subseafloor sedimentary metagenomes.</title>
        <authorList>
            <person name="Kawai M."/>
            <person name="Futagami T."/>
            <person name="Toyoda A."/>
            <person name="Takaki Y."/>
            <person name="Nishi S."/>
            <person name="Hori S."/>
            <person name="Arai W."/>
            <person name="Tsubouchi T."/>
            <person name="Morono Y."/>
            <person name="Uchiyama I."/>
            <person name="Ito T."/>
            <person name="Fujiyama A."/>
            <person name="Inagaki F."/>
            <person name="Takami H."/>
        </authorList>
    </citation>
    <scope>NUCLEOTIDE SEQUENCE</scope>
    <source>
        <strain evidence="5">Expedition CK06-06</strain>
    </source>
</reference>
<dbReference type="PANTHER" id="PTHR30461:SF2">
    <property type="entry name" value="SERINE RECOMBINASE PINE-RELATED"/>
    <property type="match status" value="1"/>
</dbReference>
<dbReference type="AlphaFoldDB" id="X1A1U9"/>
<feature type="domain" description="Resolvase/invertase-type recombinase catalytic" evidence="4">
    <location>
        <begin position="8"/>
        <end position="76"/>
    </location>
</feature>
<dbReference type="Pfam" id="PF00239">
    <property type="entry name" value="Resolvase"/>
    <property type="match status" value="1"/>
</dbReference>
<dbReference type="GO" id="GO:0000150">
    <property type="term" value="F:DNA strand exchange activity"/>
    <property type="evidence" value="ECO:0007669"/>
    <property type="project" value="InterPro"/>
</dbReference>
<dbReference type="Gene3D" id="3.40.50.1390">
    <property type="entry name" value="Resolvase, N-terminal catalytic domain"/>
    <property type="match status" value="1"/>
</dbReference>
<dbReference type="PROSITE" id="PS00397">
    <property type="entry name" value="RECOMBINASES_1"/>
    <property type="match status" value="1"/>
</dbReference>
<organism evidence="5">
    <name type="scientific">marine sediment metagenome</name>
    <dbReference type="NCBI Taxonomy" id="412755"/>
    <lineage>
        <taxon>unclassified sequences</taxon>
        <taxon>metagenomes</taxon>
        <taxon>ecological metagenomes</taxon>
    </lineage>
</organism>
<dbReference type="GO" id="GO:0003677">
    <property type="term" value="F:DNA binding"/>
    <property type="evidence" value="ECO:0007669"/>
    <property type="project" value="UniProtKB-KW"/>
</dbReference>
<gene>
    <name evidence="5" type="ORF">S01H4_27242</name>
</gene>
<proteinExistence type="predicted"/>
<dbReference type="PROSITE" id="PS51736">
    <property type="entry name" value="RECOMBINASES_3"/>
    <property type="match status" value="1"/>
</dbReference>
<dbReference type="InterPro" id="IPR050639">
    <property type="entry name" value="SSR_resolvase"/>
</dbReference>
<dbReference type="PANTHER" id="PTHR30461">
    <property type="entry name" value="DNA-INVERTASE FROM LAMBDOID PROPHAGE"/>
    <property type="match status" value="1"/>
</dbReference>
<evidence type="ECO:0000256" key="3">
    <source>
        <dbReference type="ARBA" id="ARBA00023172"/>
    </source>
</evidence>
<evidence type="ECO:0000259" key="4">
    <source>
        <dbReference type="PROSITE" id="PS51736"/>
    </source>
</evidence>
<dbReference type="InterPro" id="IPR036162">
    <property type="entry name" value="Resolvase-like_N_sf"/>
</dbReference>
<accession>X1A1U9</accession>
<dbReference type="InterPro" id="IPR006118">
    <property type="entry name" value="Recombinase_CS"/>
</dbReference>
<dbReference type="EMBL" id="BART01013275">
    <property type="protein sequence ID" value="GAG75734.1"/>
    <property type="molecule type" value="Genomic_DNA"/>
</dbReference>
<evidence type="ECO:0000313" key="5">
    <source>
        <dbReference type="EMBL" id="GAG75734.1"/>
    </source>
</evidence>
<feature type="non-terminal residue" evidence="5">
    <location>
        <position position="76"/>
    </location>
</feature>
<keyword evidence="2" id="KW-0238">DNA-binding</keyword>
<evidence type="ECO:0000256" key="1">
    <source>
        <dbReference type="ARBA" id="ARBA00022908"/>
    </source>
</evidence>
<evidence type="ECO:0000256" key="2">
    <source>
        <dbReference type="ARBA" id="ARBA00023125"/>
    </source>
</evidence>
<dbReference type="SUPFAM" id="SSF53041">
    <property type="entry name" value="Resolvase-like"/>
    <property type="match status" value="1"/>
</dbReference>